<dbReference type="AlphaFoldDB" id="A0A8H5N069"/>
<protein>
    <submittedName>
        <fullName evidence="3">Uncharacterized protein</fullName>
    </submittedName>
</protein>
<reference evidence="3 4" key="1">
    <citation type="submission" date="2020-05" db="EMBL/GenBank/DDBJ databases">
        <title>Identification and distribution of gene clusters putatively required for synthesis of sphingolipid metabolism inhibitors in phylogenetically diverse species of the filamentous fungus Fusarium.</title>
        <authorList>
            <person name="Kim H.-S."/>
            <person name="Busman M."/>
            <person name="Brown D.W."/>
            <person name="Divon H."/>
            <person name="Uhlig S."/>
            <person name="Proctor R.H."/>
        </authorList>
    </citation>
    <scope>NUCLEOTIDE SEQUENCE [LARGE SCALE GENOMIC DNA]</scope>
    <source>
        <strain evidence="3 4">NRRL 13617</strain>
    </source>
</reference>
<feature type="chain" id="PRO_5034426171" evidence="2">
    <location>
        <begin position="19"/>
        <end position="263"/>
    </location>
</feature>
<evidence type="ECO:0000313" key="4">
    <source>
        <dbReference type="Proteomes" id="UP000582016"/>
    </source>
</evidence>
<dbReference type="OrthoDB" id="5985073at2759"/>
<dbReference type="EMBL" id="JAAOAQ010000442">
    <property type="protein sequence ID" value="KAF5547058.1"/>
    <property type="molecule type" value="Genomic_DNA"/>
</dbReference>
<sequence length="263" mass="28394">MIASKLFITLGASLSVNAFSLYEPGTDKDVTKACDKAMAADIDCDREVISFLNGGWYGSLDSEALTDAVCTKACSRSLQDYVANVSEDCDEDKARGGLRIWTGWNATCLKDTKTGRYCNDIIADFTDVGEDEELPHDELCHPCYVKRLEMYKPSPYALNIKWHEEQLELVHKKCSSSTTTESAAPTSSKGESSGAETTAEASEASQTANSEEESVSSTGTPVQTMSSEPTVSSASNAAANFGQGELFGSRALMLLLSMNLFFM</sequence>
<evidence type="ECO:0000256" key="1">
    <source>
        <dbReference type="SAM" id="MobiDB-lite"/>
    </source>
</evidence>
<keyword evidence="2" id="KW-0732">Signal</keyword>
<keyword evidence="4" id="KW-1185">Reference proteome</keyword>
<proteinExistence type="predicted"/>
<feature type="signal peptide" evidence="2">
    <location>
        <begin position="1"/>
        <end position="18"/>
    </location>
</feature>
<feature type="compositionally biased region" description="Low complexity" evidence="1">
    <location>
        <begin position="176"/>
        <end position="209"/>
    </location>
</feature>
<comment type="caution">
    <text evidence="3">The sequence shown here is derived from an EMBL/GenBank/DDBJ whole genome shotgun (WGS) entry which is preliminary data.</text>
</comment>
<organism evidence="3 4">
    <name type="scientific">Fusarium phyllophilum</name>
    <dbReference type="NCBI Taxonomy" id="47803"/>
    <lineage>
        <taxon>Eukaryota</taxon>
        <taxon>Fungi</taxon>
        <taxon>Dikarya</taxon>
        <taxon>Ascomycota</taxon>
        <taxon>Pezizomycotina</taxon>
        <taxon>Sordariomycetes</taxon>
        <taxon>Hypocreomycetidae</taxon>
        <taxon>Hypocreales</taxon>
        <taxon>Nectriaceae</taxon>
        <taxon>Fusarium</taxon>
        <taxon>Fusarium fujikuroi species complex</taxon>
    </lineage>
</organism>
<accession>A0A8H5N069</accession>
<evidence type="ECO:0000313" key="3">
    <source>
        <dbReference type="EMBL" id="KAF5547058.1"/>
    </source>
</evidence>
<name>A0A8H5N069_9HYPO</name>
<feature type="compositionally biased region" description="Polar residues" evidence="1">
    <location>
        <begin position="215"/>
        <end position="231"/>
    </location>
</feature>
<feature type="region of interest" description="Disordered" evidence="1">
    <location>
        <begin position="176"/>
        <end position="231"/>
    </location>
</feature>
<evidence type="ECO:0000256" key="2">
    <source>
        <dbReference type="SAM" id="SignalP"/>
    </source>
</evidence>
<dbReference type="Proteomes" id="UP000582016">
    <property type="component" value="Unassembled WGS sequence"/>
</dbReference>
<gene>
    <name evidence="3" type="ORF">FPHYL_10350</name>
</gene>